<keyword evidence="1" id="KW-0732">Signal</keyword>
<gene>
    <name evidence="2" type="ORF">OJ962_16460</name>
</gene>
<evidence type="ECO:0000313" key="3">
    <source>
        <dbReference type="Proteomes" id="UP001147700"/>
    </source>
</evidence>
<organism evidence="2 3">
    <name type="scientific">Solirubrobacter deserti</name>
    <dbReference type="NCBI Taxonomy" id="2282478"/>
    <lineage>
        <taxon>Bacteria</taxon>
        <taxon>Bacillati</taxon>
        <taxon>Actinomycetota</taxon>
        <taxon>Thermoleophilia</taxon>
        <taxon>Solirubrobacterales</taxon>
        <taxon>Solirubrobacteraceae</taxon>
        <taxon>Solirubrobacter</taxon>
    </lineage>
</organism>
<protein>
    <recommendedName>
        <fullName evidence="4">Lipoprotein</fullName>
    </recommendedName>
</protein>
<sequence>MTRHFVVLALAVLFAACGGETPSAKAPSAAAGAPDRRAADGEGLARFIVDGFNDRLLGCDYGRVVEGLQQQIRLFVPEAQSSLFGFYSIEDYTGEPDPYDPTVHSAENPPPTREAELANLLALFPEGRLAQGLASPDGGEGAPYWPFNGDNDLDLQALAGISFAEICRTAVRTLSGGDPGRLRAQYRRDGSDVDGHPTWILSFPRGSAEDRTLRVEENRRLVVKETADGWSILRFTPKT</sequence>
<evidence type="ECO:0000256" key="1">
    <source>
        <dbReference type="SAM" id="SignalP"/>
    </source>
</evidence>
<dbReference type="Proteomes" id="UP001147700">
    <property type="component" value="Unassembled WGS sequence"/>
</dbReference>
<evidence type="ECO:0008006" key="4">
    <source>
        <dbReference type="Google" id="ProtNLM"/>
    </source>
</evidence>
<proteinExistence type="predicted"/>
<feature type="chain" id="PRO_5046704196" description="Lipoprotein" evidence="1">
    <location>
        <begin position="19"/>
        <end position="239"/>
    </location>
</feature>
<evidence type="ECO:0000313" key="2">
    <source>
        <dbReference type="EMBL" id="MDA0139095.1"/>
    </source>
</evidence>
<feature type="signal peptide" evidence="1">
    <location>
        <begin position="1"/>
        <end position="18"/>
    </location>
</feature>
<dbReference type="PROSITE" id="PS51257">
    <property type="entry name" value="PROKAR_LIPOPROTEIN"/>
    <property type="match status" value="1"/>
</dbReference>
<comment type="caution">
    <text evidence="2">The sequence shown here is derived from an EMBL/GenBank/DDBJ whole genome shotgun (WGS) entry which is preliminary data.</text>
</comment>
<reference evidence="2" key="1">
    <citation type="submission" date="2022-10" db="EMBL/GenBank/DDBJ databases">
        <title>The WGS of Solirubrobacter sp. CPCC 204708.</title>
        <authorList>
            <person name="Jiang Z."/>
        </authorList>
    </citation>
    <scope>NUCLEOTIDE SEQUENCE</scope>
    <source>
        <strain evidence="2">CPCC 204708</strain>
    </source>
</reference>
<dbReference type="EMBL" id="JAPCID010000021">
    <property type="protein sequence ID" value="MDA0139095.1"/>
    <property type="molecule type" value="Genomic_DNA"/>
</dbReference>
<keyword evidence="3" id="KW-1185">Reference proteome</keyword>
<accession>A0ABT4RKL4</accession>
<name>A0ABT4RKL4_9ACTN</name>
<dbReference type="RefSeq" id="WP_202954958.1">
    <property type="nucleotide sequence ID" value="NZ_JAPCID010000021.1"/>
</dbReference>